<dbReference type="InterPro" id="IPR043128">
    <property type="entry name" value="Rev_trsase/Diguanyl_cyclase"/>
</dbReference>
<dbReference type="EMBL" id="CAFZ01000355">
    <property type="protein sequence ID" value="CCA74791.1"/>
    <property type="molecule type" value="Genomic_DNA"/>
</dbReference>
<accession>G4TTZ8</accession>
<keyword evidence="4" id="KW-0255">Endonuclease</keyword>
<dbReference type="OrthoDB" id="3227343at2759"/>
<evidence type="ECO:0000313" key="8">
    <source>
        <dbReference type="EMBL" id="CCA74791.1"/>
    </source>
</evidence>
<feature type="region of interest" description="Disordered" evidence="6">
    <location>
        <begin position="180"/>
        <end position="210"/>
    </location>
</feature>
<feature type="compositionally biased region" description="Polar residues" evidence="6">
    <location>
        <begin position="954"/>
        <end position="972"/>
    </location>
</feature>
<sequence>MTLFPFEEPNDDTLCIRELGVQEWAENELETKLRHIPERDCSDILEGIRFSVARLPDCPGIFQVHDLLLNMSWSFTSMDLFDGEFNLASAYLEFMDSQESFWLPDVECLKAEMSTDYDWTALQSVQCPPEKGLGELTVPIMPHESQEGREGTASNGYDSSEDDLESEFSWYTAPNTEQENVRVTIIDEPQRPKKSSKRREPRTLLQGNAAKTKDLERRVPKTCIIDAFVNGEAAQALVDTGSMSDFVSTTLVDQLRLKYESLAKPLTVQLAVTGSRGKINASTTVAFRYGDICEKRRFDVMNIDGYDVILGTPFLYQHKGVIGFNPTRLAFESIEALPIEGKEVATIASLAASVLNNSLEEVREMLRKEAADLCRPAEETPLPPFRAINHRIPLKNESLQIPYIPSRCPQAFQEQWARKRDTYIRTGRWEYATGHSGVPMLFIPKKPGPNGEKRPRTVFAKQRLNENTIKLSSPLPDIQSILETIAPHRHKSLIDGRDAYEQIRVESKDVHKTLFNTPDGTMISKVMQQGDCNATATYQTLMNYVFAPYIGKFMYVYLDDIIIFSDDVESHVEHIRIVLNTLRREKLYLTSPDKLQFFANPLIVLGHVINGQGIMTDPHKVDRIENWKVPTNAEQVSMLTGMVQYVARDCHAIAIPLAVLSKLQRVREWKWGPTQQRAFEEVKRIVSQWQHNHRHTIDRSENADPIGVHVDASLTGAGGIIWQGKSFQTGRKIAFWSGKFNSAEQNYPTHDRELLGIIHCLPDHEPFEGLLRQKSLNERQKRWLEALSHFDFNIEYIPGEENYIADALLRVYSNEPKGIVRADSEFVTKPLPEENEHVLEKMIRCRMTRSKPLYTGTEVKAVLELHAVTRAQKAKNARLETSVQARGTDSSDEDTPVKSPLARMKPYARVIEAELSPESEEVTSDSSSETDKPQKGSDLPNDEVDKPNAEPEISVTNNPKATIDNEPTTANAKLNAPSKEPSPNGDSLSPSLNYPEYSPTLTYIVNEGEPGIQLPDCLKGRDDEDNFFAPIVKSLAGHKHFILENGLLYLKDDGRRILCVPDIKIGERSVREIFITHAHSLLAHLGLKKTLAYLRDNVWWKEIQRDVAEYCQSCSTCASSKSRTTRPFDLLKSLEVPSRPWC</sequence>
<dbReference type="InterPro" id="IPR043502">
    <property type="entry name" value="DNA/RNA_pol_sf"/>
</dbReference>
<dbReference type="InterPro" id="IPR041588">
    <property type="entry name" value="Integrase_H2C2"/>
</dbReference>
<gene>
    <name evidence="8" type="ORF">PIIN_08760</name>
</gene>
<organism evidence="8 9">
    <name type="scientific">Serendipita indica (strain DSM 11827)</name>
    <name type="common">Root endophyte fungus</name>
    <name type="synonym">Piriformospora indica</name>
    <dbReference type="NCBI Taxonomy" id="1109443"/>
    <lineage>
        <taxon>Eukaryota</taxon>
        <taxon>Fungi</taxon>
        <taxon>Dikarya</taxon>
        <taxon>Basidiomycota</taxon>
        <taxon>Agaricomycotina</taxon>
        <taxon>Agaricomycetes</taxon>
        <taxon>Sebacinales</taxon>
        <taxon>Serendipitaceae</taxon>
        <taxon>Serendipita</taxon>
    </lineage>
</organism>
<feature type="domain" description="Reverse transcriptase" evidence="7">
    <location>
        <begin position="424"/>
        <end position="609"/>
    </location>
</feature>
<dbReference type="HOGENOM" id="CLU_277579_0_0_1"/>
<evidence type="ECO:0000256" key="1">
    <source>
        <dbReference type="ARBA" id="ARBA00022679"/>
    </source>
</evidence>
<dbReference type="InParanoid" id="G4TTZ8"/>
<reference evidence="8 9" key="1">
    <citation type="journal article" date="2011" name="PLoS Pathog.">
        <title>Endophytic Life Strategies Decoded by Genome and Transcriptome Analyses of the Mutualistic Root Symbiont Piriformospora indica.</title>
        <authorList>
            <person name="Zuccaro A."/>
            <person name="Lahrmann U."/>
            <person name="Guldener U."/>
            <person name="Langen G."/>
            <person name="Pfiffi S."/>
            <person name="Biedenkopf D."/>
            <person name="Wong P."/>
            <person name="Samans B."/>
            <person name="Grimm C."/>
            <person name="Basiewicz M."/>
            <person name="Murat C."/>
            <person name="Martin F."/>
            <person name="Kogel K.H."/>
        </authorList>
    </citation>
    <scope>NUCLEOTIDE SEQUENCE [LARGE SCALE GENOMIC DNA]</scope>
    <source>
        <strain evidence="8 9">DSM 11827</strain>
    </source>
</reference>
<dbReference type="PANTHER" id="PTHR37984:SF5">
    <property type="entry name" value="PROTEIN NYNRIN-LIKE"/>
    <property type="match status" value="1"/>
</dbReference>
<dbReference type="OMA" id="YTIDEHI"/>
<dbReference type="Gene3D" id="2.40.70.10">
    <property type="entry name" value="Acid Proteases"/>
    <property type="match status" value="1"/>
</dbReference>
<proteinExistence type="predicted"/>
<keyword evidence="4" id="KW-0378">Hydrolase</keyword>
<dbReference type="InterPro" id="IPR050951">
    <property type="entry name" value="Retrovirus_Pol_polyprotein"/>
</dbReference>
<dbReference type="InterPro" id="IPR021109">
    <property type="entry name" value="Peptidase_aspartic_dom_sf"/>
</dbReference>
<keyword evidence="5" id="KW-0511">Multifunctional enzyme</keyword>
<dbReference type="PROSITE" id="PS50878">
    <property type="entry name" value="RT_POL"/>
    <property type="match status" value="1"/>
</dbReference>
<evidence type="ECO:0000256" key="5">
    <source>
        <dbReference type="ARBA" id="ARBA00023268"/>
    </source>
</evidence>
<dbReference type="Proteomes" id="UP000007148">
    <property type="component" value="Unassembled WGS sequence"/>
</dbReference>
<evidence type="ECO:0000256" key="3">
    <source>
        <dbReference type="ARBA" id="ARBA00022722"/>
    </source>
</evidence>
<dbReference type="InterPro" id="IPR000477">
    <property type="entry name" value="RT_dom"/>
</dbReference>
<evidence type="ECO:0000256" key="4">
    <source>
        <dbReference type="ARBA" id="ARBA00022759"/>
    </source>
</evidence>
<dbReference type="Gene3D" id="3.10.10.10">
    <property type="entry name" value="HIV Type 1 Reverse Transcriptase, subunit A, domain 1"/>
    <property type="match status" value="1"/>
</dbReference>
<evidence type="ECO:0000313" key="9">
    <source>
        <dbReference type="Proteomes" id="UP000007148"/>
    </source>
</evidence>
<dbReference type="CDD" id="cd09274">
    <property type="entry name" value="RNase_HI_RT_Ty3"/>
    <property type="match status" value="1"/>
</dbReference>
<dbReference type="FunCoup" id="G4TTZ8">
    <property type="interactions" value="2"/>
</dbReference>
<feature type="region of interest" description="Disordered" evidence="6">
    <location>
        <begin position="871"/>
        <end position="994"/>
    </location>
</feature>
<evidence type="ECO:0000256" key="2">
    <source>
        <dbReference type="ARBA" id="ARBA00022695"/>
    </source>
</evidence>
<protein>
    <recommendedName>
        <fullName evidence="7">Reverse transcriptase domain-containing protein</fullName>
    </recommendedName>
</protein>
<dbReference type="STRING" id="1109443.G4TTZ8"/>
<comment type="caution">
    <text evidence="8">The sequence shown here is derived from an EMBL/GenBank/DDBJ whole genome shotgun (WGS) entry which is preliminary data.</text>
</comment>
<dbReference type="Gene3D" id="1.10.340.70">
    <property type="match status" value="1"/>
</dbReference>
<dbReference type="Gene3D" id="3.30.70.270">
    <property type="match status" value="2"/>
</dbReference>
<dbReference type="CDD" id="cd01647">
    <property type="entry name" value="RT_LTR"/>
    <property type="match status" value="1"/>
</dbReference>
<dbReference type="Pfam" id="PF17919">
    <property type="entry name" value="RT_RNaseH_2"/>
    <property type="match status" value="1"/>
</dbReference>
<dbReference type="SUPFAM" id="SSF50630">
    <property type="entry name" value="Acid proteases"/>
    <property type="match status" value="1"/>
</dbReference>
<dbReference type="Pfam" id="PF08284">
    <property type="entry name" value="RVP_2"/>
    <property type="match status" value="1"/>
</dbReference>
<dbReference type="SUPFAM" id="SSF56672">
    <property type="entry name" value="DNA/RNA polymerases"/>
    <property type="match status" value="1"/>
</dbReference>
<dbReference type="Pfam" id="PF00078">
    <property type="entry name" value="RVT_1"/>
    <property type="match status" value="1"/>
</dbReference>
<dbReference type="eggNOG" id="KOG0017">
    <property type="taxonomic scope" value="Eukaryota"/>
</dbReference>
<dbReference type="CDD" id="cd00303">
    <property type="entry name" value="retropepsin_like"/>
    <property type="match status" value="1"/>
</dbReference>
<evidence type="ECO:0000256" key="6">
    <source>
        <dbReference type="SAM" id="MobiDB-lite"/>
    </source>
</evidence>
<keyword evidence="1" id="KW-0808">Transferase</keyword>
<keyword evidence="9" id="KW-1185">Reference proteome</keyword>
<name>G4TTZ8_SERID</name>
<dbReference type="GO" id="GO:0004519">
    <property type="term" value="F:endonuclease activity"/>
    <property type="evidence" value="ECO:0007669"/>
    <property type="project" value="UniProtKB-KW"/>
</dbReference>
<feature type="compositionally biased region" description="Polar residues" evidence="6">
    <location>
        <begin position="879"/>
        <end position="888"/>
    </location>
</feature>
<keyword evidence="2" id="KW-0548">Nucleotidyltransferase</keyword>
<dbReference type="PANTHER" id="PTHR37984">
    <property type="entry name" value="PROTEIN CBG26694"/>
    <property type="match status" value="1"/>
</dbReference>
<dbReference type="AlphaFoldDB" id="G4TTZ8"/>
<dbReference type="InterPro" id="IPR041577">
    <property type="entry name" value="RT_RNaseH_2"/>
</dbReference>
<evidence type="ECO:0000259" key="7">
    <source>
        <dbReference type="PROSITE" id="PS50878"/>
    </source>
</evidence>
<dbReference type="Pfam" id="PF17921">
    <property type="entry name" value="Integrase_H2C2"/>
    <property type="match status" value="1"/>
</dbReference>
<dbReference type="GO" id="GO:0016779">
    <property type="term" value="F:nucleotidyltransferase activity"/>
    <property type="evidence" value="ECO:0007669"/>
    <property type="project" value="UniProtKB-KW"/>
</dbReference>
<keyword evidence="3" id="KW-0540">Nuclease</keyword>